<organism evidence="1">
    <name type="scientific">Anguilla anguilla</name>
    <name type="common">European freshwater eel</name>
    <name type="synonym">Muraena anguilla</name>
    <dbReference type="NCBI Taxonomy" id="7936"/>
    <lineage>
        <taxon>Eukaryota</taxon>
        <taxon>Metazoa</taxon>
        <taxon>Chordata</taxon>
        <taxon>Craniata</taxon>
        <taxon>Vertebrata</taxon>
        <taxon>Euteleostomi</taxon>
        <taxon>Actinopterygii</taxon>
        <taxon>Neopterygii</taxon>
        <taxon>Teleostei</taxon>
        <taxon>Anguilliformes</taxon>
        <taxon>Anguillidae</taxon>
        <taxon>Anguilla</taxon>
    </lineage>
</organism>
<proteinExistence type="predicted"/>
<reference evidence="1" key="2">
    <citation type="journal article" date="2015" name="Fish Shellfish Immunol.">
        <title>Early steps in the European eel (Anguilla anguilla)-Vibrio vulnificus interaction in the gills: Role of the RtxA13 toxin.</title>
        <authorList>
            <person name="Callol A."/>
            <person name="Pajuelo D."/>
            <person name="Ebbesson L."/>
            <person name="Teles M."/>
            <person name="MacKenzie S."/>
            <person name="Amaro C."/>
        </authorList>
    </citation>
    <scope>NUCLEOTIDE SEQUENCE</scope>
</reference>
<protein>
    <submittedName>
        <fullName evidence="1">Uncharacterized protein</fullName>
    </submittedName>
</protein>
<evidence type="ECO:0000313" key="1">
    <source>
        <dbReference type="EMBL" id="JAH08174.1"/>
    </source>
</evidence>
<dbReference type="EMBL" id="GBXM01100403">
    <property type="protein sequence ID" value="JAH08174.1"/>
    <property type="molecule type" value="Transcribed_RNA"/>
</dbReference>
<dbReference type="AlphaFoldDB" id="A0A0E9PUI2"/>
<reference evidence="1" key="1">
    <citation type="submission" date="2014-11" db="EMBL/GenBank/DDBJ databases">
        <authorList>
            <person name="Amaro Gonzalez C."/>
        </authorList>
    </citation>
    <scope>NUCLEOTIDE SEQUENCE</scope>
</reference>
<sequence length="28" mass="3307">MVLCHVTHVTKVHLYPPHAPARWEWKIG</sequence>
<name>A0A0E9PUI2_ANGAN</name>
<accession>A0A0E9PUI2</accession>